<dbReference type="RefSeq" id="WP_113062676.1">
    <property type="nucleotide sequence ID" value="NZ_UATH01000001.1"/>
</dbReference>
<dbReference type="GO" id="GO:0016779">
    <property type="term" value="F:nucleotidyltransferase activity"/>
    <property type="evidence" value="ECO:0007669"/>
    <property type="project" value="UniProtKB-KW"/>
</dbReference>
<sequence>MLSTDEVKEYITKYVEQYPVSKHLHFKVRNTPQEFEHKLSARYEHATAAYYPYKNEQDNRHGCIDVVANHHRSFLDLRRSLNHEILGHYGLNILTPENKKQLLDGIIANQETLFDFWDEVNRMYKGEPLYLRAEEVFCLAVEDLDHSMHADLTPPEQHSLSPLTVSGLKNIALDIANGISNNAPQRTFLHEDITYLDFKAHKEAAIARDTMEEFMVEVSDDLER</sequence>
<proteinExistence type="predicted"/>
<dbReference type="EMBL" id="UATH01000001">
    <property type="protein sequence ID" value="SPY08446.1"/>
    <property type="molecule type" value="Genomic_DNA"/>
</dbReference>
<evidence type="ECO:0000313" key="2">
    <source>
        <dbReference type="Proteomes" id="UP000250242"/>
    </source>
</evidence>
<evidence type="ECO:0000313" key="1">
    <source>
        <dbReference type="EMBL" id="SPY08446.1"/>
    </source>
</evidence>
<protein>
    <submittedName>
        <fullName evidence="1">DNA primase TraC</fullName>
        <ecNumber evidence="1">2.7.7.-</ecNumber>
    </submittedName>
</protein>
<keyword evidence="1" id="KW-0808">Transferase</keyword>
<dbReference type="AlphaFoldDB" id="A0A2X1UMR1"/>
<name>A0A2X1UMR1_9BURK</name>
<gene>
    <name evidence="1" type="primary">traC_2</name>
    <name evidence="1" type="ORF">NCTC11009_01672</name>
</gene>
<reference evidence="1 2" key="1">
    <citation type="submission" date="2018-06" db="EMBL/GenBank/DDBJ databases">
        <authorList>
            <consortium name="Pathogen Informatics"/>
            <person name="Doyle S."/>
        </authorList>
    </citation>
    <scope>NUCLEOTIDE SEQUENCE [LARGE SCALE GENOMIC DNA]</scope>
    <source>
        <strain evidence="1 2">NCTC11009</strain>
    </source>
</reference>
<accession>A0A2X1UMR1</accession>
<dbReference type="Proteomes" id="UP000250242">
    <property type="component" value="Unassembled WGS sequence"/>
</dbReference>
<keyword evidence="1" id="KW-0548">Nucleotidyltransferase</keyword>
<dbReference type="EC" id="2.7.7.-" evidence="1"/>
<organism evidence="1 2">
    <name type="scientific">Oligella urethralis</name>
    <dbReference type="NCBI Taxonomy" id="90245"/>
    <lineage>
        <taxon>Bacteria</taxon>
        <taxon>Pseudomonadati</taxon>
        <taxon>Pseudomonadota</taxon>
        <taxon>Betaproteobacteria</taxon>
        <taxon>Burkholderiales</taxon>
        <taxon>Alcaligenaceae</taxon>
        <taxon>Oligella</taxon>
    </lineage>
</organism>